<dbReference type="SUPFAM" id="SSF55729">
    <property type="entry name" value="Acyl-CoA N-acyltransferases (Nat)"/>
    <property type="match status" value="1"/>
</dbReference>
<dbReference type="AlphaFoldDB" id="A0A323UBN8"/>
<dbReference type="Pfam" id="PF00583">
    <property type="entry name" value="Acetyltransf_1"/>
    <property type="match status" value="1"/>
</dbReference>
<comment type="caution">
    <text evidence="2">The sequence shown here is derived from an EMBL/GenBank/DDBJ whole genome shotgun (WGS) entry which is preliminary data.</text>
</comment>
<dbReference type="CDD" id="cd04301">
    <property type="entry name" value="NAT_SF"/>
    <property type="match status" value="1"/>
</dbReference>
<gene>
    <name evidence="2" type="ORF">DNX69_23815</name>
</gene>
<name>A0A323UBN8_RHOPL</name>
<protein>
    <submittedName>
        <fullName evidence="2">GNAT family N-acetyltransferase</fullName>
    </submittedName>
</protein>
<evidence type="ECO:0000313" key="3">
    <source>
        <dbReference type="Proteomes" id="UP000248134"/>
    </source>
</evidence>
<dbReference type="InterPro" id="IPR016181">
    <property type="entry name" value="Acyl_CoA_acyltransferase"/>
</dbReference>
<feature type="domain" description="N-acetyltransferase" evidence="1">
    <location>
        <begin position="9"/>
        <end position="163"/>
    </location>
</feature>
<reference evidence="2 3" key="1">
    <citation type="submission" date="2018-06" db="EMBL/GenBank/DDBJ databases">
        <title>Draft Whole-Genome Sequence of the purple photosynthetic bacterium Rhodospeudomonas palustris XCP.</title>
        <authorList>
            <person name="Rayyan A."/>
            <person name="Meyer T.E."/>
            <person name="Kyndt J.A."/>
        </authorList>
    </citation>
    <scope>NUCLEOTIDE SEQUENCE [LARGE SCALE GENOMIC DNA]</scope>
    <source>
        <strain evidence="2 3">XCP</strain>
    </source>
</reference>
<dbReference type="GO" id="GO:0016747">
    <property type="term" value="F:acyltransferase activity, transferring groups other than amino-acyl groups"/>
    <property type="evidence" value="ECO:0007669"/>
    <property type="project" value="InterPro"/>
</dbReference>
<sequence>MTATGERRGEVRPLGPADADRYCNHLMRLDADARRMRFFEDVSEFHVLFHAGAALSDGRPVLGYLEDDEIRGACELLETDRADHLAEAAFSVEAEWRCQGIGGLLMAAMITEARRLGVRRIEMSCLRSNLPMQALAARFTSDLRQIGETALAVLDNSAEPSAA</sequence>
<evidence type="ECO:0000313" key="2">
    <source>
        <dbReference type="EMBL" id="PZA09587.1"/>
    </source>
</evidence>
<keyword evidence="2" id="KW-0808">Transferase</keyword>
<dbReference type="PROSITE" id="PS51186">
    <property type="entry name" value="GNAT"/>
    <property type="match status" value="1"/>
</dbReference>
<evidence type="ECO:0000259" key="1">
    <source>
        <dbReference type="PROSITE" id="PS51186"/>
    </source>
</evidence>
<accession>A0A323UBN8</accession>
<organism evidence="2 3">
    <name type="scientific">Rhodopseudomonas palustris</name>
    <dbReference type="NCBI Taxonomy" id="1076"/>
    <lineage>
        <taxon>Bacteria</taxon>
        <taxon>Pseudomonadati</taxon>
        <taxon>Pseudomonadota</taxon>
        <taxon>Alphaproteobacteria</taxon>
        <taxon>Hyphomicrobiales</taxon>
        <taxon>Nitrobacteraceae</taxon>
        <taxon>Rhodopseudomonas</taxon>
    </lineage>
</organism>
<dbReference type="OrthoDB" id="7843527at2"/>
<dbReference type="Proteomes" id="UP000248134">
    <property type="component" value="Unassembled WGS sequence"/>
</dbReference>
<dbReference type="InterPro" id="IPR000182">
    <property type="entry name" value="GNAT_dom"/>
</dbReference>
<dbReference type="EMBL" id="QKQS01000033">
    <property type="protein sequence ID" value="PZA09587.1"/>
    <property type="molecule type" value="Genomic_DNA"/>
</dbReference>
<dbReference type="Gene3D" id="3.40.630.30">
    <property type="match status" value="1"/>
</dbReference>
<proteinExistence type="predicted"/>
<dbReference type="RefSeq" id="WP_110788499.1">
    <property type="nucleotide sequence ID" value="NZ_QKQS01000033.1"/>
</dbReference>